<feature type="region of interest" description="Disordered" evidence="3">
    <location>
        <begin position="132"/>
        <end position="165"/>
    </location>
</feature>
<evidence type="ECO:0000313" key="6">
    <source>
        <dbReference type="EMBL" id="PCH41741.1"/>
    </source>
</evidence>
<evidence type="ECO:0000259" key="5">
    <source>
        <dbReference type="PROSITE" id="PS50002"/>
    </source>
</evidence>
<dbReference type="Pfam" id="PF14604">
    <property type="entry name" value="SH3_9"/>
    <property type="match status" value="1"/>
</dbReference>
<dbReference type="PROSITE" id="PS50002">
    <property type="entry name" value="SH3"/>
    <property type="match status" value="1"/>
</dbReference>
<dbReference type="Proteomes" id="UP000218811">
    <property type="component" value="Unassembled WGS sequence"/>
</dbReference>
<keyword evidence="4" id="KW-0472">Membrane</keyword>
<keyword evidence="4" id="KW-0812">Transmembrane</keyword>
<dbReference type="OrthoDB" id="5340910at2759"/>
<evidence type="ECO:0000256" key="4">
    <source>
        <dbReference type="SAM" id="Phobius"/>
    </source>
</evidence>
<evidence type="ECO:0000313" key="7">
    <source>
        <dbReference type="Proteomes" id="UP000218811"/>
    </source>
</evidence>
<accession>A0A2H3JIP9</accession>
<feature type="domain" description="SH3" evidence="5">
    <location>
        <begin position="219"/>
        <end position="282"/>
    </location>
</feature>
<dbReference type="InterPro" id="IPR001452">
    <property type="entry name" value="SH3_domain"/>
</dbReference>
<organism evidence="6 7">
    <name type="scientific">Wolfiporia cocos (strain MD-104)</name>
    <name type="common">Brown rot fungus</name>
    <dbReference type="NCBI Taxonomy" id="742152"/>
    <lineage>
        <taxon>Eukaryota</taxon>
        <taxon>Fungi</taxon>
        <taxon>Dikarya</taxon>
        <taxon>Basidiomycota</taxon>
        <taxon>Agaricomycotina</taxon>
        <taxon>Agaricomycetes</taxon>
        <taxon>Polyporales</taxon>
        <taxon>Phaeolaceae</taxon>
        <taxon>Wolfiporia</taxon>
    </lineage>
</organism>
<evidence type="ECO:0000256" key="2">
    <source>
        <dbReference type="PROSITE-ProRule" id="PRU00192"/>
    </source>
</evidence>
<dbReference type="SUPFAM" id="SSF50044">
    <property type="entry name" value="SH3-domain"/>
    <property type="match status" value="1"/>
</dbReference>
<protein>
    <recommendedName>
        <fullName evidence="5">SH3 domain-containing protein</fullName>
    </recommendedName>
</protein>
<dbReference type="AlphaFoldDB" id="A0A2H3JIP9"/>
<gene>
    <name evidence="6" type="ORF">WOLCODRAFT_101154</name>
</gene>
<keyword evidence="1 2" id="KW-0728">SH3 domain</keyword>
<dbReference type="STRING" id="742152.A0A2H3JIP9"/>
<feature type="transmembrane region" description="Helical" evidence="4">
    <location>
        <begin position="50"/>
        <end position="69"/>
    </location>
</feature>
<evidence type="ECO:0000256" key="3">
    <source>
        <dbReference type="SAM" id="MobiDB-lite"/>
    </source>
</evidence>
<proteinExistence type="predicted"/>
<feature type="region of interest" description="Disordered" evidence="3">
    <location>
        <begin position="90"/>
        <end position="109"/>
    </location>
</feature>
<keyword evidence="7" id="KW-1185">Reference proteome</keyword>
<keyword evidence="4" id="KW-1133">Transmembrane helix</keyword>
<dbReference type="EMBL" id="KB468113">
    <property type="protein sequence ID" value="PCH41741.1"/>
    <property type="molecule type" value="Genomic_DNA"/>
</dbReference>
<dbReference type="SMART" id="SM00326">
    <property type="entry name" value="SH3"/>
    <property type="match status" value="1"/>
</dbReference>
<name>A0A2H3JIP9_WOLCO</name>
<dbReference type="OMA" id="IATWRIV"/>
<sequence>MAALDHRNFMQVHRAHPRSIYRRNTGPAITSPHASVDVEHHHSTAAEKGIAAAIVIVVIILLGIAAWQIGRWRRNKTRAASSAIRITLSSQPDDADAKPPAIDFDSAGREIEKPLPSLPALSIKRSSSMLMTPAPWDGAQAQSHSPPPSYAFASGNGNGSSTATRVQPPSLAIPAKPLPGHVMVPSPRSASFGVDSPLYKSVLAASTAKSAASATQRLPLPRTMAVEGTFKPSLADELPIRVGERLVLLEEYEDEWCLVQRGAGADAQKGVVPRFCLAELAS</sequence>
<reference evidence="6 7" key="1">
    <citation type="journal article" date="2012" name="Science">
        <title>The Paleozoic origin of enzymatic lignin decomposition reconstructed from 31 fungal genomes.</title>
        <authorList>
            <person name="Floudas D."/>
            <person name="Binder M."/>
            <person name="Riley R."/>
            <person name="Barry K."/>
            <person name="Blanchette R.A."/>
            <person name="Henrissat B."/>
            <person name="Martinez A.T."/>
            <person name="Otillar R."/>
            <person name="Spatafora J.W."/>
            <person name="Yadav J.S."/>
            <person name="Aerts A."/>
            <person name="Benoit I."/>
            <person name="Boyd A."/>
            <person name="Carlson A."/>
            <person name="Copeland A."/>
            <person name="Coutinho P.M."/>
            <person name="de Vries R.P."/>
            <person name="Ferreira P."/>
            <person name="Findley K."/>
            <person name="Foster B."/>
            <person name="Gaskell J."/>
            <person name="Glotzer D."/>
            <person name="Gorecki P."/>
            <person name="Heitman J."/>
            <person name="Hesse C."/>
            <person name="Hori C."/>
            <person name="Igarashi K."/>
            <person name="Jurgens J.A."/>
            <person name="Kallen N."/>
            <person name="Kersten P."/>
            <person name="Kohler A."/>
            <person name="Kuees U."/>
            <person name="Kumar T.K.A."/>
            <person name="Kuo A."/>
            <person name="LaButti K."/>
            <person name="Larrondo L.F."/>
            <person name="Lindquist E."/>
            <person name="Ling A."/>
            <person name="Lombard V."/>
            <person name="Lucas S."/>
            <person name="Lundell T."/>
            <person name="Martin R."/>
            <person name="McLaughlin D.J."/>
            <person name="Morgenstern I."/>
            <person name="Morin E."/>
            <person name="Murat C."/>
            <person name="Nagy L.G."/>
            <person name="Nolan M."/>
            <person name="Ohm R.A."/>
            <person name="Patyshakuliyeva A."/>
            <person name="Rokas A."/>
            <person name="Ruiz-Duenas F.J."/>
            <person name="Sabat G."/>
            <person name="Salamov A."/>
            <person name="Samejima M."/>
            <person name="Schmutz J."/>
            <person name="Slot J.C."/>
            <person name="St John F."/>
            <person name="Stenlid J."/>
            <person name="Sun H."/>
            <person name="Sun S."/>
            <person name="Syed K."/>
            <person name="Tsang A."/>
            <person name="Wiebenga A."/>
            <person name="Young D."/>
            <person name="Pisabarro A."/>
            <person name="Eastwood D.C."/>
            <person name="Martin F."/>
            <person name="Cullen D."/>
            <person name="Grigoriev I.V."/>
            <person name="Hibbett D.S."/>
        </authorList>
    </citation>
    <scope>NUCLEOTIDE SEQUENCE [LARGE SCALE GENOMIC DNA]</scope>
    <source>
        <strain evidence="6 7">MD-104</strain>
    </source>
</reference>
<dbReference type="InterPro" id="IPR036028">
    <property type="entry name" value="SH3-like_dom_sf"/>
</dbReference>
<evidence type="ECO:0000256" key="1">
    <source>
        <dbReference type="ARBA" id="ARBA00022443"/>
    </source>
</evidence>
<dbReference type="Gene3D" id="2.30.30.40">
    <property type="entry name" value="SH3 Domains"/>
    <property type="match status" value="1"/>
</dbReference>